<dbReference type="EMBL" id="LFJJ01000061">
    <property type="protein sequence ID" value="KND60460.1"/>
    <property type="molecule type" value="Genomic_DNA"/>
</dbReference>
<keyword evidence="2" id="KW-1185">Reference proteome</keyword>
<evidence type="ECO:0000313" key="2">
    <source>
        <dbReference type="Proteomes" id="UP000036959"/>
    </source>
</evidence>
<accession>A0A0L0MDV7</accession>
<organism evidence="1 2">
    <name type="scientific">Candidatus Burkholderia verschuerenii</name>
    <dbReference type="NCBI Taxonomy" id="242163"/>
    <lineage>
        <taxon>Bacteria</taxon>
        <taxon>Pseudomonadati</taxon>
        <taxon>Pseudomonadota</taxon>
        <taxon>Betaproteobacteria</taxon>
        <taxon>Burkholderiales</taxon>
        <taxon>Burkholderiaceae</taxon>
        <taxon>Burkholderia</taxon>
    </lineage>
</organism>
<dbReference type="Proteomes" id="UP000036959">
    <property type="component" value="Unassembled WGS sequence"/>
</dbReference>
<gene>
    <name evidence="1" type="ORF">BVER_03719c</name>
</gene>
<proteinExistence type="predicted"/>
<dbReference type="AlphaFoldDB" id="A0A0L0MDV7"/>
<name>A0A0L0MDV7_9BURK</name>
<comment type="caution">
    <text evidence="1">The sequence shown here is derived from an EMBL/GenBank/DDBJ whole genome shotgun (WGS) entry which is preliminary data.</text>
</comment>
<sequence>MGVEVEHDVELFRLTDHTSEHAALADAMRNAGFTRASDDTASEMWTDPFALFTTLFPVLGYLPKQRYIEPVNPSSADALIETIRQRAGGRRCIGIFWSSCESPNNFAGRSLALPHLYPLFDGHDDIHWVVMQRGFERNRWLNDPRAASTHRFTTLQPDAATTRAIVDFDAFAHGHQQIRRGTDWAFHVGSFLIAFNAITVSKGTATKNGSFWGNRFGKTEPFLCRV</sequence>
<evidence type="ECO:0000313" key="1">
    <source>
        <dbReference type="EMBL" id="KND60460.1"/>
    </source>
</evidence>
<protein>
    <submittedName>
        <fullName evidence="1">Uncharacterized protein</fullName>
    </submittedName>
</protein>
<reference evidence="2" key="1">
    <citation type="submission" date="2015-06" db="EMBL/GenBank/DDBJ databases">
        <title>Comparative genomics of Burkholderia leaf nodule symbionts.</title>
        <authorList>
            <person name="Carlier A."/>
            <person name="Eberl L."/>
            <person name="Pinto-Carbo M."/>
        </authorList>
    </citation>
    <scope>NUCLEOTIDE SEQUENCE [LARGE SCALE GENOMIC DNA]</scope>
    <source>
        <strain evidence="2">UZHbot4</strain>
    </source>
</reference>